<keyword evidence="3" id="KW-0511">Multifunctional enzyme</keyword>
<dbReference type="Proteomes" id="UP000037020">
    <property type="component" value="Unassembled WGS sequence"/>
</dbReference>
<dbReference type="InterPro" id="IPR020807">
    <property type="entry name" value="PKS_DH"/>
</dbReference>
<dbReference type="PROSITE" id="PS52019">
    <property type="entry name" value="PKS_MFAS_DH"/>
    <property type="match status" value="1"/>
</dbReference>
<dbReference type="InterPro" id="IPR049900">
    <property type="entry name" value="PKS_mFAS_DH"/>
</dbReference>
<feature type="domain" description="PKS/mFAS DH" evidence="5">
    <location>
        <begin position="166"/>
        <end position="259"/>
    </location>
</feature>
<dbReference type="SUPFAM" id="SSF52151">
    <property type="entry name" value="FabD/lysophospholipase-like"/>
    <property type="match status" value="1"/>
</dbReference>
<feature type="non-terminal residue" evidence="6">
    <location>
        <position position="1"/>
    </location>
</feature>
<feature type="non-terminal residue" evidence="6">
    <location>
        <position position="259"/>
    </location>
</feature>
<evidence type="ECO:0000256" key="1">
    <source>
        <dbReference type="ARBA" id="ARBA00004792"/>
    </source>
</evidence>
<accession>A0ABR5ISY5</accession>
<evidence type="ECO:0000256" key="4">
    <source>
        <dbReference type="PROSITE-ProRule" id="PRU01363"/>
    </source>
</evidence>
<evidence type="ECO:0000313" key="7">
    <source>
        <dbReference type="Proteomes" id="UP000037020"/>
    </source>
</evidence>
<evidence type="ECO:0000256" key="2">
    <source>
        <dbReference type="ARBA" id="ARBA00022679"/>
    </source>
</evidence>
<dbReference type="InterPro" id="IPR042104">
    <property type="entry name" value="PKS_dehydratase_sf"/>
</dbReference>
<keyword evidence="7" id="KW-1185">Reference proteome</keyword>
<dbReference type="PANTHER" id="PTHR43775:SF51">
    <property type="entry name" value="INACTIVE PHENOLPHTHIOCEROL SYNTHESIS POLYKETIDE SYNTHASE TYPE I PKS1-RELATED"/>
    <property type="match status" value="1"/>
</dbReference>
<dbReference type="Gene3D" id="3.30.70.3290">
    <property type="match status" value="1"/>
</dbReference>
<dbReference type="InterPro" id="IPR050091">
    <property type="entry name" value="PKS_NRPS_Biosynth_Enz"/>
</dbReference>
<reference evidence="6 7" key="1">
    <citation type="submission" date="2015-07" db="EMBL/GenBank/DDBJ databases">
        <authorList>
            <person name="Ju K.-S."/>
            <person name="Doroghazi J.R."/>
            <person name="Metcalf W.W."/>
        </authorList>
    </citation>
    <scope>NUCLEOTIDE SEQUENCE [LARGE SCALE GENOMIC DNA]</scope>
    <source>
        <strain evidence="6 7">NRRL B-3589</strain>
    </source>
</reference>
<proteinExistence type="predicted"/>
<dbReference type="Gene3D" id="3.10.129.110">
    <property type="entry name" value="Polyketide synthase dehydratase"/>
    <property type="match status" value="1"/>
</dbReference>
<gene>
    <name evidence="6" type="ORF">ADK38_43225</name>
</gene>
<sequence length="259" mass="27880">HEQLLSELRGLTPRQADVPFYSTVTGGLLDATVLDAEYWYRNLRQAVRFEEATRALLADGFQVFLESSPHPVLTVGVQETADDAGSGAAAVGTLRRDDGGPRRLMESLGELHLRGVKMDWGAVFAGHAPRRVDLPTYPFQRERYWLEDGAAEAADVTSAGLTPAGHPLLGAVIALADADSLLLTGRLSVQSHPWLAEHAVRGAILLPGTAFLELAVQAGDRVDCPRVDEFTLEAPLVLPEHGGAVLRLTVGAPDVRGRR</sequence>
<evidence type="ECO:0000313" key="6">
    <source>
        <dbReference type="EMBL" id="KOG56749.1"/>
    </source>
</evidence>
<organism evidence="6 7">
    <name type="scientific">Streptomyces varsoviensis</name>
    <dbReference type="NCBI Taxonomy" id="67373"/>
    <lineage>
        <taxon>Bacteria</taxon>
        <taxon>Bacillati</taxon>
        <taxon>Actinomycetota</taxon>
        <taxon>Actinomycetes</taxon>
        <taxon>Kitasatosporales</taxon>
        <taxon>Streptomycetaceae</taxon>
        <taxon>Streptomyces</taxon>
    </lineage>
</organism>
<dbReference type="Pfam" id="PF00698">
    <property type="entry name" value="Acyl_transf_1"/>
    <property type="match status" value="1"/>
</dbReference>
<dbReference type="PANTHER" id="PTHR43775">
    <property type="entry name" value="FATTY ACID SYNTHASE"/>
    <property type="match status" value="1"/>
</dbReference>
<comment type="caution">
    <text evidence="6">The sequence shown here is derived from an EMBL/GenBank/DDBJ whole genome shotgun (WGS) entry which is preliminary data.</text>
</comment>
<name>A0ABR5ISY5_9ACTN</name>
<dbReference type="InterPro" id="IPR014043">
    <property type="entry name" value="Acyl_transferase_dom"/>
</dbReference>
<dbReference type="SMART" id="SM00826">
    <property type="entry name" value="PKS_DH"/>
    <property type="match status" value="1"/>
</dbReference>
<protein>
    <recommendedName>
        <fullName evidence="5">PKS/mFAS DH domain-containing protein</fullName>
    </recommendedName>
</protein>
<dbReference type="SMART" id="SM00827">
    <property type="entry name" value="PKS_AT"/>
    <property type="match status" value="1"/>
</dbReference>
<comment type="pathway">
    <text evidence="1">Antibiotic biosynthesis.</text>
</comment>
<comment type="caution">
    <text evidence="4">Lacks conserved residue(s) required for the propagation of feature annotation.</text>
</comment>
<dbReference type="InterPro" id="IPR049552">
    <property type="entry name" value="PKS_DH_N"/>
</dbReference>
<dbReference type="InterPro" id="IPR016035">
    <property type="entry name" value="Acyl_Trfase/lysoPLipase"/>
</dbReference>
<dbReference type="InterPro" id="IPR001227">
    <property type="entry name" value="Ac_transferase_dom_sf"/>
</dbReference>
<keyword evidence="2" id="KW-0808">Transferase</keyword>
<dbReference type="Gene3D" id="3.40.366.10">
    <property type="entry name" value="Malonyl-Coenzyme A Acyl Carrier Protein, domain 2"/>
    <property type="match status" value="1"/>
</dbReference>
<dbReference type="EMBL" id="LGUT01004219">
    <property type="protein sequence ID" value="KOG56749.1"/>
    <property type="molecule type" value="Genomic_DNA"/>
</dbReference>
<evidence type="ECO:0000259" key="5">
    <source>
        <dbReference type="PROSITE" id="PS52019"/>
    </source>
</evidence>
<dbReference type="Pfam" id="PF21089">
    <property type="entry name" value="PKS_DH_N"/>
    <property type="match status" value="1"/>
</dbReference>
<evidence type="ECO:0000256" key="3">
    <source>
        <dbReference type="ARBA" id="ARBA00023268"/>
    </source>
</evidence>